<dbReference type="PANTHER" id="PTHR23150">
    <property type="entry name" value="SULFATASE MODIFYING FACTOR 1, 2"/>
    <property type="match status" value="1"/>
</dbReference>
<dbReference type="InterPro" id="IPR051043">
    <property type="entry name" value="Sulfatase_Mod_Factor_Kinase"/>
</dbReference>
<dbReference type="EMBL" id="VWXC01000010">
    <property type="protein sequence ID" value="NIG19846.1"/>
    <property type="molecule type" value="Genomic_DNA"/>
</dbReference>
<evidence type="ECO:0000313" key="3">
    <source>
        <dbReference type="EMBL" id="NIG19846.1"/>
    </source>
</evidence>
<feature type="chain" id="PRO_5045302864" evidence="1">
    <location>
        <begin position="26"/>
        <end position="294"/>
    </location>
</feature>
<gene>
    <name evidence="3" type="ORF">F3J37_14315</name>
</gene>
<evidence type="ECO:0000313" key="4">
    <source>
        <dbReference type="Proteomes" id="UP001515780"/>
    </source>
</evidence>
<keyword evidence="1" id="KW-0732">Signal</keyword>
<dbReference type="Gene3D" id="3.90.1580.10">
    <property type="entry name" value="paralog of FGE (formylglycine-generating enzyme)"/>
    <property type="match status" value="1"/>
</dbReference>
<dbReference type="SUPFAM" id="SSF56436">
    <property type="entry name" value="C-type lectin-like"/>
    <property type="match status" value="1"/>
</dbReference>
<feature type="domain" description="Sulfatase-modifying factor enzyme-like" evidence="2">
    <location>
        <begin position="41"/>
        <end position="258"/>
    </location>
</feature>
<dbReference type="InterPro" id="IPR042095">
    <property type="entry name" value="SUMF_sf"/>
</dbReference>
<dbReference type="Proteomes" id="UP001515780">
    <property type="component" value="Unassembled WGS sequence"/>
</dbReference>
<organism evidence="3 4">
    <name type="scientific">Candidatus Pantoea communis</name>
    <dbReference type="NCBI Taxonomy" id="2608354"/>
    <lineage>
        <taxon>Bacteria</taxon>
        <taxon>Pseudomonadati</taxon>
        <taxon>Pseudomonadota</taxon>
        <taxon>Gammaproteobacteria</taxon>
        <taxon>Enterobacterales</taxon>
        <taxon>Erwiniaceae</taxon>
        <taxon>Pantoea</taxon>
    </lineage>
</organism>
<dbReference type="PANTHER" id="PTHR23150:SF19">
    <property type="entry name" value="FORMYLGLYCINE-GENERATING ENZYME"/>
    <property type="match status" value="1"/>
</dbReference>
<evidence type="ECO:0000259" key="2">
    <source>
        <dbReference type="Pfam" id="PF03781"/>
    </source>
</evidence>
<feature type="signal peptide" evidence="1">
    <location>
        <begin position="1"/>
        <end position="25"/>
    </location>
</feature>
<dbReference type="PROSITE" id="PS51257">
    <property type="entry name" value="PROKAR_LIPOPROTEIN"/>
    <property type="match status" value="1"/>
</dbReference>
<protein>
    <submittedName>
        <fullName evidence="3">Formylglycine-generating enzyme family protein</fullName>
    </submittedName>
</protein>
<dbReference type="InterPro" id="IPR005532">
    <property type="entry name" value="SUMF_dom"/>
</dbReference>
<name>A0ABX0RQJ7_9GAMM</name>
<evidence type="ECO:0000256" key="1">
    <source>
        <dbReference type="SAM" id="SignalP"/>
    </source>
</evidence>
<keyword evidence="4" id="KW-1185">Reference proteome</keyword>
<reference evidence="3 4" key="1">
    <citation type="journal article" date="2019" name="bioRxiv">
        <title>Bacteria contribute to plant secondary compound degradation in a generalist herbivore system.</title>
        <authorList>
            <person name="Francoeur C.B."/>
            <person name="Khadempour L."/>
            <person name="Moreira-Soto R.D."/>
            <person name="Gotting K."/>
            <person name="Book A.J."/>
            <person name="Pinto-Tomas A.A."/>
            <person name="Keefover-Ring K."/>
            <person name="Currie C.R."/>
        </authorList>
    </citation>
    <scope>NUCLEOTIDE SEQUENCE [LARGE SCALE GENOMIC DNA]</scope>
    <source>
        <strain evidence="3">Al-1710</strain>
    </source>
</reference>
<proteinExistence type="predicted"/>
<dbReference type="InterPro" id="IPR016187">
    <property type="entry name" value="CTDL_fold"/>
</dbReference>
<comment type="caution">
    <text evidence="3">The sequence shown here is derived from an EMBL/GenBank/DDBJ whole genome shotgun (WGS) entry which is preliminary data.</text>
</comment>
<accession>A0ABX0RQJ7</accession>
<dbReference type="Pfam" id="PF03781">
    <property type="entry name" value="FGE-sulfatase"/>
    <property type="match status" value="1"/>
</dbReference>
<sequence>MRVPMKKLTLMVVMSFLLSSCDGEAAKDSTGPQRDLVERSLANMVKVKGGTFEMGDFGPLTDEKLPISLGDDDKVLHEVTLDDFSISKYKVTWKDYDVYLHAKNLSRPDVPPGYEDDREKIQAPDVPAALNWQQAQDYCHWLGEVSGKKIALPTEAQWEYAARDGGKYVIYATDNGKYEEGRNVPSTEQREEMISGSFNYPVGKYPATPLGLYDMAGNGVDWMQDWYAKDYYSHSAKKNPTGPENGTKKVIRGYEGGGGALSNQTVFRKSKEPTLGNRNWYIPYYNARCAINNQ</sequence>